<feature type="compositionally biased region" description="Basic and acidic residues" evidence="1">
    <location>
        <begin position="562"/>
        <end position="589"/>
    </location>
</feature>
<feature type="compositionally biased region" description="Polar residues" evidence="1">
    <location>
        <begin position="1024"/>
        <end position="1038"/>
    </location>
</feature>
<name>A0A5J4URJ2_9EUKA</name>
<feature type="region of interest" description="Disordered" evidence="1">
    <location>
        <begin position="450"/>
        <end position="473"/>
    </location>
</feature>
<gene>
    <name evidence="2" type="ORF">EZS28_031801</name>
</gene>
<feature type="region of interest" description="Disordered" evidence="1">
    <location>
        <begin position="556"/>
        <end position="590"/>
    </location>
</feature>
<feature type="non-terminal residue" evidence="2">
    <location>
        <position position="1048"/>
    </location>
</feature>
<accession>A0A5J4URJ2</accession>
<feature type="region of interest" description="Disordered" evidence="1">
    <location>
        <begin position="1024"/>
        <end position="1048"/>
    </location>
</feature>
<proteinExistence type="predicted"/>
<evidence type="ECO:0000256" key="1">
    <source>
        <dbReference type="SAM" id="MobiDB-lite"/>
    </source>
</evidence>
<evidence type="ECO:0000313" key="2">
    <source>
        <dbReference type="EMBL" id="KAA6372672.1"/>
    </source>
</evidence>
<organism evidence="2 3">
    <name type="scientific">Streblomastix strix</name>
    <dbReference type="NCBI Taxonomy" id="222440"/>
    <lineage>
        <taxon>Eukaryota</taxon>
        <taxon>Metamonada</taxon>
        <taxon>Preaxostyla</taxon>
        <taxon>Oxymonadida</taxon>
        <taxon>Streblomastigidae</taxon>
        <taxon>Streblomastix</taxon>
    </lineage>
</organism>
<feature type="region of interest" description="Disordered" evidence="1">
    <location>
        <begin position="643"/>
        <end position="675"/>
    </location>
</feature>
<comment type="caution">
    <text evidence="2">The sequence shown here is derived from an EMBL/GenBank/DDBJ whole genome shotgun (WGS) entry which is preliminary data.</text>
</comment>
<feature type="compositionally biased region" description="Basic and acidic residues" evidence="1">
    <location>
        <begin position="816"/>
        <end position="830"/>
    </location>
</feature>
<reference evidence="2 3" key="1">
    <citation type="submission" date="2019-03" db="EMBL/GenBank/DDBJ databases">
        <title>Single cell metagenomics reveals metabolic interactions within the superorganism composed of flagellate Streblomastix strix and complex community of Bacteroidetes bacteria on its surface.</title>
        <authorList>
            <person name="Treitli S.C."/>
            <person name="Kolisko M."/>
            <person name="Husnik F."/>
            <person name="Keeling P."/>
            <person name="Hampl V."/>
        </authorList>
    </citation>
    <scope>NUCLEOTIDE SEQUENCE [LARGE SCALE GENOMIC DNA]</scope>
    <source>
        <strain evidence="2">ST1C</strain>
    </source>
</reference>
<sequence>FSTDHEILSQNAEASRSQLVTPTTNAHLVAREAIELLAGQSADQIQLWTNVTTQAQLEDYTIRSHLAADLIHRPAAPILETGLPASARNMDKILHDLQSQLIVAWRLVVLVLTHTLDFQPRETFVDALNLSAWLWHLGERFTFARYTLARGTANQTPELRRNTLESTIAQTEQTNMITNQASLMPMTGTDLLTLGRSLQSQYNLTNTRQTPARHALTPAMILARMLGRAPNVLLVNPIAADLIRPGLLNFPTQEEINAQHSIYPYQQQAGPFAIQQQGPPNPFNIQQPFPQAPQAQNYFAGLPQQPYIQGQNPFPQLNYQGQFTPIVPTQVQQQQQYQQQIQQPLQVPEPQLDQQQTQVRQQIEQQQQPIQPPLQEIRQLQQPQVYQLQPVVFPPVQMQTSGQVQHSIQPTYPTQTFQQDQTLNRQVVQPITDTIQRGRDMDRHQTHQKQMDVSWERSPPAPNINTQIGERPKGHFPRLEERMSKDLVQQHRAAWDLEGYDLVDQKSRYSDPPPAGYAEGNVQIRPFIEAHNRGHRFYIHEYQAFQKEYCYKLFKRKPQQSDMRKDSPRSPGRRPDKDKKDRNNRRDGKTTLAFMEAQFDRGINAESNWIQPIEDNFWQASNRLEPQVPKNNDPAETRIQARRLQRQTQGQNPRRNLPPLDMGLEKQPANPDSRMQTPHVNIAEMAKDKQIFLPSGLQRRSSWTDSEGEEEPAQINPMIPKVSTQNVINKPIQTQMPEWRPQMVTTSAQQRLTVQMPPITETQGAWPTRSQVQIEQERAQERRIVNIRELQQRLRAAEQEDRELNQEENPISHQSQLREIRENRQKRSDQYWKAGDPDQQALDRAIQLTNRISDYAARTDEQSQIYYHDNAIEEQMIQSEKEVSALEAQNKHRRDNLDRENEVRTLEKERIELTKTLRKDYMDSNPTLQVDRTNPQSPRLPDYIEQAIALEVDERQPLPNRVNNMQDAMLINMTISPLRINFNQDSSSKINFTYPPPELANNNQPSFFEQQIINNRNRIQQSLQLPTQPKSPQIQYQIRQVDPQEEED</sequence>
<evidence type="ECO:0000313" key="3">
    <source>
        <dbReference type="Proteomes" id="UP000324800"/>
    </source>
</evidence>
<dbReference type="AlphaFoldDB" id="A0A5J4URJ2"/>
<feature type="region of interest" description="Disordered" evidence="1">
    <location>
        <begin position="799"/>
        <end position="838"/>
    </location>
</feature>
<protein>
    <submittedName>
        <fullName evidence="2">Uncharacterized protein</fullName>
    </submittedName>
</protein>
<dbReference type="EMBL" id="SNRW01013396">
    <property type="protein sequence ID" value="KAA6372672.1"/>
    <property type="molecule type" value="Genomic_DNA"/>
</dbReference>
<dbReference type="Proteomes" id="UP000324800">
    <property type="component" value="Unassembled WGS sequence"/>
</dbReference>
<feature type="non-terminal residue" evidence="2">
    <location>
        <position position="1"/>
    </location>
</feature>